<protein>
    <recommendedName>
        <fullName evidence="1">Condensation domain-containing protein</fullName>
    </recommendedName>
</protein>
<accession>A0ABS1J9Z6</accession>
<comment type="caution">
    <text evidence="2">The sequence shown here is derived from an EMBL/GenBank/DDBJ whole genome shotgun (WGS) entry which is preliminary data.</text>
</comment>
<dbReference type="Gene3D" id="3.30.559.10">
    <property type="entry name" value="Chloramphenicol acetyltransferase-like domain"/>
    <property type="match status" value="1"/>
</dbReference>
<evidence type="ECO:0000313" key="3">
    <source>
        <dbReference type="Proteomes" id="UP000602284"/>
    </source>
</evidence>
<dbReference type="Pfam" id="PF00668">
    <property type="entry name" value="Condensation"/>
    <property type="match status" value="1"/>
</dbReference>
<gene>
    <name evidence="2" type="ORF">JJB07_10560</name>
</gene>
<sequence>MNDKLLARLASLSPKQRELLEKQLLKKQQTADEGSVSIPTVSRDRDEYELSYTQTRMWWADQLEPGNAAYIIPVGVRFRGDLDPALLEQSLNACIKRHEALRTTVHTKEEGHPVQRVAPALHLPIPLVDLSHMPEGDKQVEEQRLAVETCSTPFQLHELPLIRTRLLRMRTDEHLWVVAVHHIIFDGWSTGVFVQEVATMYETLKRGGTISLPPVPVQVIDYAAWQRDYLTEERIQKQVSYWQKKLQRPFPVLELPIDHPRPGVRTYTGRHYNLFLTDGLPEAVNEMSRREEVTLFVTMMAAFQTLLYRYTALEDIIVGFPISGRGSSEIHGSIGAFINSLALRSHVTAEMSFRDLLQQVRERTMEGFEHQDVPFEMVLDAVQPERVPGHTPVFQVMFNLNKTVAPIQLTGLEMEYELIDHQAVKFDISLSIRTSDDTIWCTFEYNSDLFEEETVRLLAEQYGNILRAVADNPNQALAEIDTLSTDEIDIVAALGLFDALE</sequence>
<name>A0ABS1J9Z6_9BACL</name>
<dbReference type="InterPro" id="IPR001242">
    <property type="entry name" value="Condensation_dom"/>
</dbReference>
<dbReference type="Gene3D" id="3.30.559.30">
    <property type="entry name" value="Nonribosomal peptide synthetase, condensation domain"/>
    <property type="match status" value="1"/>
</dbReference>
<reference evidence="2 3" key="1">
    <citation type="submission" date="2021-01" db="EMBL/GenBank/DDBJ databases">
        <title>Tumebacillus sp. strain ITR2 16S ribosomal RNA gene Genome sequencing and assembly.</title>
        <authorList>
            <person name="Kang M."/>
        </authorList>
    </citation>
    <scope>NUCLEOTIDE SEQUENCE [LARGE SCALE GENOMIC DNA]</scope>
    <source>
        <strain evidence="2 3">ITR2</strain>
    </source>
</reference>
<dbReference type="PANTHER" id="PTHR45398:SF1">
    <property type="entry name" value="ENZYME, PUTATIVE (JCVI)-RELATED"/>
    <property type="match status" value="1"/>
</dbReference>
<dbReference type="Proteomes" id="UP000602284">
    <property type="component" value="Unassembled WGS sequence"/>
</dbReference>
<dbReference type="RefSeq" id="WP_201634762.1">
    <property type="nucleotide sequence ID" value="NZ_JAEQNB010000003.1"/>
</dbReference>
<dbReference type="SUPFAM" id="SSF52777">
    <property type="entry name" value="CoA-dependent acyltransferases"/>
    <property type="match status" value="2"/>
</dbReference>
<dbReference type="PANTHER" id="PTHR45398">
    <property type="match status" value="1"/>
</dbReference>
<evidence type="ECO:0000259" key="1">
    <source>
        <dbReference type="Pfam" id="PF00668"/>
    </source>
</evidence>
<organism evidence="2 3">
    <name type="scientific">Tumebacillus amylolyticus</name>
    <dbReference type="NCBI Taxonomy" id="2801339"/>
    <lineage>
        <taxon>Bacteria</taxon>
        <taxon>Bacillati</taxon>
        <taxon>Bacillota</taxon>
        <taxon>Bacilli</taxon>
        <taxon>Bacillales</taxon>
        <taxon>Alicyclobacillaceae</taxon>
        <taxon>Tumebacillus</taxon>
    </lineage>
</organism>
<evidence type="ECO:0000313" key="2">
    <source>
        <dbReference type="EMBL" id="MBL0387092.1"/>
    </source>
</evidence>
<feature type="domain" description="Condensation" evidence="1">
    <location>
        <begin position="45"/>
        <end position="487"/>
    </location>
</feature>
<keyword evidence="3" id="KW-1185">Reference proteome</keyword>
<dbReference type="CDD" id="cd19531">
    <property type="entry name" value="LCL_NRPS-like"/>
    <property type="match status" value="1"/>
</dbReference>
<dbReference type="EMBL" id="JAEQNB010000003">
    <property type="protein sequence ID" value="MBL0387092.1"/>
    <property type="molecule type" value="Genomic_DNA"/>
</dbReference>
<dbReference type="InterPro" id="IPR023213">
    <property type="entry name" value="CAT-like_dom_sf"/>
</dbReference>
<proteinExistence type="predicted"/>